<dbReference type="InterPro" id="IPR016084">
    <property type="entry name" value="Haem_Oase-like_multi-hlx"/>
</dbReference>
<dbReference type="HOGENOM" id="CLU_052813_0_0_11"/>
<gene>
    <name evidence="2" type="ordered locus">Sked_13100</name>
</gene>
<dbReference type="STRING" id="446469.Sked_13100"/>
<sequence length="360" mass="38513">MNPAAPTVRGGASRHPLPAPRGPVSEALLALLVLDPTDGADTGAASERLRQAVDAAPSLSDPEVHLTEDDDVQITLLCLYELHYRGLVGVSDTWEWEPGLLAVRARLESVFEAELRRRVPVPGLPAADRASVAEALFAMTSEDSGPGLSHYVARKATVEQLRDLLVHRSLYQLKEADPHTWAIPRLGGAPKGALVEIQTDEYGGGDPVAAHAALFAQTMRGAGLDDTYGAYVDVVDASTLASVNMMSMFGLHRRLRGAIVGHLAAFEMTSSIPNRLYGNGFRRTGHDAETTRYFDEHVEADAVHEQIAGRDLAGRLAEDDPDLLADIMFGAAACLAVDGWASARLLEAWQRGEVALGSAA</sequence>
<dbReference type="KEGG" id="ske:Sked_13100"/>
<evidence type="ECO:0008006" key="4">
    <source>
        <dbReference type="Google" id="ProtNLM"/>
    </source>
</evidence>
<reference evidence="2 3" key="1">
    <citation type="journal article" date="2009" name="Stand. Genomic Sci.">
        <title>Complete genome sequence of Sanguibacter keddieii type strain (ST-74).</title>
        <authorList>
            <person name="Ivanova N."/>
            <person name="Sikorski J."/>
            <person name="Sims D."/>
            <person name="Brettin T."/>
            <person name="Detter J.C."/>
            <person name="Han C."/>
            <person name="Lapidus A."/>
            <person name="Copeland A."/>
            <person name="Glavina Del Rio T."/>
            <person name="Nolan M."/>
            <person name="Chen F."/>
            <person name="Lucas S."/>
            <person name="Tice H."/>
            <person name="Cheng J.F."/>
            <person name="Bruce D."/>
            <person name="Goodwin L."/>
            <person name="Pitluck S."/>
            <person name="Pati A."/>
            <person name="Mavromatis K."/>
            <person name="Chen A."/>
            <person name="Palaniappan K."/>
            <person name="D'haeseleer P."/>
            <person name="Chain P."/>
            <person name="Bristow J."/>
            <person name="Eisen J.A."/>
            <person name="Markowitz V."/>
            <person name="Hugenholtz P."/>
            <person name="Goker M."/>
            <person name="Pukall R."/>
            <person name="Klenk H.P."/>
            <person name="Kyrpides N.C."/>
        </authorList>
    </citation>
    <scope>NUCLEOTIDE SEQUENCE [LARGE SCALE GENOMIC DNA]</scope>
    <source>
        <strain evidence="3">ATCC 51767 / DSM 10542 / NCFB 3025 / ST-74</strain>
    </source>
</reference>
<dbReference type="SMART" id="SM01236">
    <property type="entry name" value="Haem_oxygenase_2"/>
    <property type="match status" value="1"/>
</dbReference>
<dbReference type="EMBL" id="CP001819">
    <property type="protein sequence ID" value="ACZ21251.1"/>
    <property type="molecule type" value="Genomic_DNA"/>
</dbReference>
<dbReference type="RefSeq" id="WP_012866320.1">
    <property type="nucleotide sequence ID" value="NC_013521.1"/>
</dbReference>
<dbReference type="Proteomes" id="UP000000322">
    <property type="component" value="Chromosome"/>
</dbReference>
<protein>
    <recommendedName>
        <fullName evidence="4">Iron-containing redox enzyme family protein</fullName>
    </recommendedName>
</protein>
<evidence type="ECO:0000256" key="1">
    <source>
        <dbReference type="SAM" id="MobiDB-lite"/>
    </source>
</evidence>
<name>D1BEH3_SANKS</name>
<keyword evidence="3" id="KW-1185">Reference proteome</keyword>
<proteinExistence type="predicted"/>
<feature type="region of interest" description="Disordered" evidence="1">
    <location>
        <begin position="1"/>
        <end position="20"/>
    </location>
</feature>
<dbReference type="Gene3D" id="1.20.910.10">
    <property type="entry name" value="Heme oxygenase-like"/>
    <property type="match status" value="1"/>
</dbReference>
<dbReference type="eggNOG" id="ENOG502Z8NQ">
    <property type="taxonomic scope" value="Bacteria"/>
</dbReference>
<dbReference type="SUPFAM" id="SSF48613">
    <property type="entry name" value="Heme oxygenase-like"/>
    <property type="match status" value="1"/>
</dbReference>
<dbReference type="Pfam" id="PF14518">
    <property type="entry name" value="Haem_oxygenas_2"/>
    <property type="match status" value="1"/>
</dbReference>
<evidence type="ECO:0000313" key="2">
    <source>
        <dbReference type="EMBL" id="ACZ21251.1"/>
    </source>
</evidence>
<accession>D1BEH3</accession>
<dbReference type="AlphaFoldDB" id="D1BEH3"/>
<evidence type="ECO:0000313" key="3">
    <source>
        <dbReference type="Proteomes" id="UP000000322"/>
    </source>
</evidence>
<organism evidence="2 3">
    <name type="scientific">Sanguibacter keddieii (strain ATCC 51767 / DSM 10542 / NCFB 3025 / ST-74)</name>
    <dbReference type="NCBI Taxonomy" id="446469"/>
    <lineage>
        <taxon>Bacteria</taxon>
        <taxon>Bacillati</taxon>
        <taxon>Actinomycetota</taxon>
        <taxon>Actinomycetes</taxon>
        <taxon>Micrococcales</taxon>
        <taxon>Sanguibacteraceae</taxon>
        <taxon>Sanguibacter</taxon>
    </lineage>
</organism>